<evidence type="ECO:0000313" key="2">
    <source>
        <dbReference type="Proteomes" id="UP001463665"/>
    </source>
</evidence>
<dbReference type="AlphaFoldDB" id="A0AAU6WJN8"/>
<dbReference type="Proteomes" id="UP001463665">
    <property type="component" value="Chromosome"/>
</dbReference>
<protein>
    <submittedName>
        <fullName evidence="1">DUF3800 domain-containing protein</fullName>
    </submittedName>
</protein>
<name>A0AAU6WJN8_9FLAO</name>
<gene>
    <name evidence="1" type="ORF">AAFP95_13060</name>
</gene>
<evidence type="ECO:0000313" key="1">
    <source>
        <dbReference type="EMBL" id="XAO72793.1"/>
    </source>
</evidence>
<proteinExistence type="predicted"/>
<sequence>MIDDTGSPGNVSESLMLKSDRCTYLAVLIEKDIREELSNKIIKLLKKYEDLGIKEFHFTDLLNRRKEYDKLETNQVKDIFENFAAILNSFILTLFVQTMTSRTFEENGLIDDGSMSVEEKALHFVINRIFIHVKDVDSIRNFEIFCDEGIEKAGTRKYYEKLNAFTDRPFVTFMSSHSDVLLQVADFYAFCLNRHQLLAIKKNRTDFDHWFIKMTNTAFANCQSSGFRAGLMKEKTGAQEYDQMILQRYKETGSYPFWKKFNSKKDK</sequence>
<organism evidence="1 2">
    <name type="scientific">Chryseobacterium endophyticum</name>
    <dbReference type="NCBI Taxonomy" id="1854762"/>
    <lineage>
        <taxon>Bacteria</taxon>
        <taxon>Pseudomonadati</taxon>
        <taxon>Bacteroidota</taxon>
        <taxon>Flavobacteriia</taxon>
        <taxon>Flavobacteriales</taxon>
        <taxon>Weeksellaceae</taxon>
        <taxon>Chryseobacterium group</taxon>
        <taxon>Chryseobacterium</taxon>
    </lineage>
</organism>
<reference evidence="1 2" key="1">
    <citation type="submission" date="2024-04" db="EMBL/GenBank/DDBJ databases">
        <title>Genome sequencing and assembly of rice foliar adapted Chryseobacterium endophyticum OsEnb-ALM-A6.</title>
        <authorList>
            <person name="Kumar S."/>
            <person name="Javed M."/>
            <person name="Chouhan V."/>
            <person name="Charishma K."/>
            <person name="Patel A."/>
            <person name="Kumar M."/>
            <person name="Sahu K.P."/>
            <person name="Kumar A."/>
        </authorList>
    </citation>
    <scope>NUCLEOTIDE SEQUENCE [LARGE SCALE GENOMIC DNA]</scope>
    <source>
        <strain evidence="1 2">OsEnb-ALM-A6</strain>
    </source>
</reference>
<dbReference type="RefSeq" id="WP_345765530.1">
    <property type="nucleotide sequence ID" value="NZ_CP154834.1"/>
</dbReference>
<keyword evidence="2" id="KW-1185">Reference proteome</keyword>
<dbReference type="InterPro" id="IPR024524">
    <property type="entry name" value="DUF3800"/>
</dbReference>
<dbReference type="EMBL" id="CP154834">
    <property type="protein sequence ID" value="XAO72793.1"/>
    <property type="molecule type" value="Genomic_DNA"/>
</dbReference>
<accession>A0AAU6WJN8</accession>
<dbReference type="Pfam" id="PF12686">
    <property type="entry name" value="DUF3800"/>
    <property type="match status" value="1"/>
</dbReference>